<dbReference type="PANTHER" id="PTHR10102:SF0">
    <property type="entry name" value="DNA-DIRECTED RNA POLYMERASE, MITOCHONDRIAL"/>
    <property type="match status" value="1"/>
</dbReference>
<dbReference type="Gene3D" id="1.10.287.260">
    <property type="match status" value="1"/>
</dbReference>
<dbReference type="InterPro" id="IPR043502">
    <property type="entry name" value="DNA/RNA_pol_sf"/>
</dbReference>
<dbReference type="InterPro" id="IPR037159">
    <property type="entry name" value="RNA_POL_N_sf"/>
</dbReference>
<dbReference type="InParanoid" id="C5KD29"/>
<evidence type="ECO:0000256" key="3">
    <source>
        <dbReference type="ARBA" id="ARBA00022478"/>
    </source>
</evidence>
<comment type="similarity">
    <text evidence="1">Belongs to the phage and mitochondrial RNA polymerase family.</text>
</comment>
<dbReference type="GO" id="GO:0006390">
    <property type="term" value="P:mitochondrial transcription"/>
    <property type="evidence" value="ECO:0007669"/>
    <property type="project" value="TreeGrafter"/>
</dbReference>
<dbReference type="OMA" id="YADSYER"/>
<keyword evidence="11" id="KW-1185">Reference proteome</keyword>
<dbReference type="Proteomes" id="UP000007800">
    <property type="component" value="Unassembled WGS sequence"/>
</dbReference>
<dbReference type="PROSITE" id="PS00489">
    <property type="entry name" value="RNA_POL_PHAGE_2"/>
    <property type="match status" value="1"/>
</dbReference>
<dbReference type="Pfam" id="PF14700">
    <property type="entry name" value="RPOL_N"/>
    <property type="match status" value="1"/>
</dbReference>
<dbReference type="SUPFAM" id="SSF56672">
    <property type="entry name" value="DNA/RNA polymerases"/>
    <property type="match status" value="1"/>
</dbReference>
<evidence type="ECO:0000256" key="7">
    <source>
        <dbReference type="ARBA" id="ARBA00023163"/>
    </source>
</evidence>
<dbReference type="PANTHER" id="PTHR10102">
    <property type="entry name" value="DNA-DIRECTED RNA POLYMERASE, MITOCHONDRIAL"/>
    <property type="match status" value="1"/>
</dbReference>
<evidence type="ECO:0000313" key="11">
    <source>
        <dbReference type="Proteomes" id="UP000007800"/>
    </source>
</evidence>
<evidence type="ECO:0000256" key="1">
    <source>
        <dbReference type="ARBA" id="ARBA00009493"/>
    </source>
</evidence>
<dbReference type="Gene3D" id="1.10.1320.10">
    <property type="entry name" value="DNA-directed RNA polymerase, N-terminal domain"/>
    <property type="match status" value="1"/>
</dbReference>
<dbReference type="InterPro" id="IPR029262">
    <property type="entry name" value="RPOL_N"/>
</dbReference>
<keyword evidence="5" id="KW-0548">Nucleotidyltransferase</keyword>
<dbReference type="GO" id="GO:0003899">
    <property type="term" value="F:DNA-directed RNA polymerase activity"/>
    <property type="evidence" value="ECO:0007669"/>
    <property type="project" value="UniProtKB-EC"/>
</dbReference>
<keyword evidence="4" id="KW-0808">Transferase</keyword>
<dbReference type="OrthoDB" id="276422at2759"/>
<dbReference type="GeneID" id="9087144"/>
<dbReference type="EC" id="2.7.7.6" evidence="2"/>
<dbReference type="Pfam" id="PF00940">
    <property type="entry name" value="RNA_pol"/>
    <property type="match status" value="1"/>
</dbReference>
<evidence type="ECO:0000256" key="8">
    <source>
        <dbReference type="ARBA" id="ARBA00048552"/>
    </source>
</evidence>
<comment type="catalytic activity">
    <reaction evidence="8">
        <text>RNA(n) + a ribonucleoside 5'-triphosphate = RNA(n+1) + diphosphate</text>
        <dbReference type="Rhea" id="RHEA:21248"/>
        <dbReference type="Rhea" id="RHEA-COMP:14527"/>
        <dbReference type="Rhea" id="RHEA-COMP:17342"/>
        <dbReference type="ChEBI" id="CHEBI:33019"/>
        <dbReference type="ChEBI" id="CHEBI:61557"/>
        <dbReference type="ChEBI" id="CHEBI:140395"/>
        <dbReference type="EC" id="2.7.7.6"/>
    </reaction>
</comment>
<accession>C5KD29</accession>
<feature type="domain" description="DNA-directed RNA polymerase N-terminal" evidence="9">
    <location>
        <begin position="164"/>
        <end position="632"/>
    </location>
</feature>
<evidence type="ECO:0000259" key="9">
    <source>
        <dbReference type="SMART" id="SM01311"/>
    </source>
</evidence>
<dbReference type="GO" id="GO:0003677">
    <property type="term" value="F:DNA binding"/>
    <property type="evidence" value="ECO:0007669"/>
    <property type="project" value="InterPro"/>
</dbReference>
<proteinExistence type="inferred from homology"/>
<dbReference type="GO" id="GO:0034245">
    <property type="term" value="C:mitochondrial DNA-directed RNA polymerase complex"/>
    <property type="evidence" value="ECO:0007669"/>
    <property type="project" value="TreeGrafter"/>
</dbReference>
<dbReference type="InterPro" id="IPR024075">
    <property type="entry name" value="DNA-dir_RNA_pol_helix_hairp_sf"/>
</dbReference>
<keyword evidence="7" id="KW-0804">Transcription</keyword>
<sequence>MPLIAHIPLSNTLLSAARGSVVIFARRTLSMRAYKPQVPEVVSAALEDLLDSRDQFAAMLELKSGRALPVLDDPGEVDVLKLTESILKADDFLSKNGILFEDILAEPNDDGQLLVEGLPPMSTDDPDAAVWLRGVRDLLYGEGAQYCVRVEPGYADSYERVLRRRQAVIEYENTRQALAEYEEYVNQLSKQGKATDSLTDKSVWMSWCRLLANRLEKSRDLHPFLSTLSSEEINLISVVTVRNVLTMLCTPNSGRHPFAAPRGSDGLVQDAHDRATETLRHWNARAGKVEELPARVYSCSITNVCSQVGAQVNFELNRRRLENLHGKLRMKRLLEASNEAALASGKTVPSQTRQLQRMMESKLGADQDWDTIEKVRVGVVLVRSLMAEAFVHGDYHACKMELSEEARMDKTAVRHGSSTEAESATAAFSADQSFNSITVVEDEQDGQEEEEEDYDGFSEFMDVPLQAEESSSTTMPVLPTGITDVSENPSRAFGFLPCPTRVNQRYSIYKSKHAGGDHSKVLMRAFRHRLVRRQSKIQGELCLRKVAADALLRTGNGSSSSSSRLEGSPAHLLATKLQPLVCKPNPWQGFWEGGYLTHRTPFIRFTGSRITSRDIRHVDLTRVQRILDYLGSTPFKINEKVLDVVEEVWRQDLRIGDIPPRADLDIPNLPGEKEGLTEKAMKSAKLAVMKAYKDNEKLASVRPTFLLKLKSARAFRNVSTGLYFPHNLDFRGRCYPLPPHLQHQGDDLCRGLLMFNEKKRLGERGWWWLRLHLANLFGHDKLKLQDRVDWTDRQTESILVSAADPLGNAEFWLEADDPWQALAVIFEVAEALRHPGGPEEYSTGISVHQDGSCNGLQHYAALGRDEWGATAVNILPNAEVQDVYMIVLDIVKGKVERHADQGHALARQAIELGVLKRKVVKQTVMTICYGVTSLGARDQVKKQLEDLVGDTLDSEELMQMAKYLSQLVLTSIDEVFEQAMKIKKWFDVASRVLTAHGLPVCWSTPVLGMPCRQPYRAQASVDVSLQTSAMAGLNGAMQRYVKVNVESDDMPVSKTKQRMGFPPNFIHSLDGTHMLLTAEESAKHGLAFAAVHDSYWTHACDVDELNTIIRDMFVKLHNEPILDNLYRDLSIMLGVNSFLLPELPGRGNLQLDRVRESAFFFD</sequence>
<evidence type="ECO:0000256" key="4">
    <source>
        <dbReference type="ARBA" id="ARBA00022679"/>
    </source>
</evidence>
<name>C5KD29_PERM5</name>
<dbReference type="AlphaFoldDB" id="C5KD29"/>
<dbReference type="FunFam" id="1.10.287.280:FF:000001">
    <property type="entry name" value="DNA-directed RNA polymerase"/>
    <property type="match status" value="1"/>
</dbReference>
<gene>
    <name evidence="10" type="ORF">Pmar_PMAR023707</name>
</gene>
<dbReference type="InterPro" id="IPR046950">
    <property type="entry name" value="DNA-dir_Rpol_C_phage-type"/>
</dbReference>
<dbReference type="InterPro" id="IPR002092">
    <property type="entry name" value="DNA-dir_Rpol_phage-type"/>
</dbReference>
<protein>
    <recommendedName>
        <fullName evidence="2">DNA-directed RNA polymerase</fullName>
        <ecNumber evidence="2">2.7.7.6</ecNumber>
    </recommendedName>
</protein>
<dbReference type="EMBL" id="GG671995">
    <property type="protein sequence ID" value="EER17778.1"/>
    <property type="molecule type" value="Genomic_DNA"/>
</dbReference>
<dbReference type="SMART" id="SM01311">
    <property type="entry name" value="RPOL_N"/>
    <property type="match status" value="1"/>
</dbReference>
<dbReference type="Gene3D" id="1.10.150.20">
    <property type="entry name" value="5' to 3' exonuclease, C-terminal subdomain"/>
    <property type="match status" value="1"/>
</dbReference>
<organism evidence="11">
    <name type="scientific">Perkinsus marinus (strain ATCC 50983 / TXsc)</name>
    <dbReference type="NCBI Taxonomy" id="423536"/>
    <lineage>
        <taxon>Eukaryota</taxon>
        <taxon>Sar</taxon>
        <taxon>Alveolata</taxon>
        <taxon>Perkinsozoa</taxon>
        <taxon>Perkinsea</taxon>
        <taxon>Perkinsida</taxon>
        <taxon>Perkinsidae</taxon>
        <taxon>Perkinsus</taxon>
    </lineage>
</organism>
<dbReference type="RefSeq" id="XP_002785982.1">
    <property type="nucleotide sequence ID" value="XM_002785936.1"/>
</dbReference>
<dbReference type="Gene3D" id="1.10.287.280">
    <property type="match status" value="1"/>
</dbReference>
<keyword evidence="6" id="KW-0809">Transit peptide</keyword>
<reference evidence="10 11" key="1">
    <citation type="submission" date="2008-07" db="EMBL/GenBank/DDBJ databases">
        <authorList>
            <person name="El-Sayed N."/>
            <person name="Caler E."/>
            <person name="Inman J."/>
            <person name="Amedeo P."/>
            <person name="Hass B."/>
            <person name="Wortman J."/>
        </authorList>
    </citation>
    <scope>NUCLEOTIDE SEQUENCE [LARGE SCALE GENOMIC DNA]</scope>
    <source>
        <strain evidence="11">ATCC 50983 / TXsc</strain>
    </source>
</reference>
<evidence type="ECO:0000256" key="2">
    <source>
        <dbReference type="ARBA" id="ARBA00012418"/>
    </source>
</evidence>
<evidence type="ECO:0000256" key="5">
    <source>
        <dbReference type="ARBA" id="ARBA00022695"/>
    </source>
</evidence>
<keyword evidence="3" id="KW-0240">DNA-directed RNA polymerase</keyword>
<evidence type="ECO:0000313" key="10">
    <source>
        <dbReference type="EMBL" id="EER17778.1"/>
    </source>
</evidence>
<evidence type="ECO:0000256" key="6">
    <source>
        <dbReference type="ARBA" id="ARBA00022946"/>
    </source>
</evidence>